<dbReference type="OrthoDB" id="2414302at2759"/>
<name>A0A9N9FY64_9GLOM</name>
<dbReference type="EMBL" id="CAJVPY010002547">
    <property type="protein sequence ID" value="CAG8564380.1"/>
    <property type="molecule type" value="Genomic_DNA"/>
</dbReference>
<protein>
    <submittedName>
        <fullName evidence="2">2525_t:CDS:1</fullName>
    </submittedName>
</protein>
<evidence type="ECO:0000313" key="2">
    <source>
        <dbReference type="EMBL" id="CAG8564380.1"/>
    </source>
</evidence>
<proteinExistence type="predicted"/>
<evidence type="ECO:0000313" key="3">
    <source>
        <dbReference type="Proteomes" id="UP000789405"/>
    </source>
</evidence>
<feature type="coiled-coil region" evidence="1">
    <location>
        <begin position="2518"/>
        <end position="2545"/>
    </location>
</feature>
<gene>
    <name evidence="2" type="ORF">DERYTH_LOCUS5895</name>
</gene>
<comment type="caution">
    <text evidence="2">The sequence shown here is derived from an EMBL/GenBank/DDBJ whole genome shotgun (WGS) entry which is preliminary data.</text>
</comment>
<accession>A0A9N9FY64</accession>
<dbReference type="Proteomes" id="UP000789405">
    <property type="component" value="Unassembled WGS sequence"/>
</dbReference>
<organism evidence="2 3">
    <name type="scientific">Dentiscutata erythropus</name>
    <dbReference type="NCBI Taxonomy" id="1348616"/>
    <lineage>
        <taxon>Eukaryota</taxon>
        <taxon>Fungi</taxon>
        <taxon>Fungi incertae sedis</taxon>
        <taxon>Mucoromycota</taxon>
        <taxon>Glomeromycotina</taxon>
        <taxon>Glomeromycetes</taxon>
        <taxon>Diversisporales</taxon>
        <taxon>Gigasporaceae</taxon>
        <taxon>Dentiscutata</taxon>
    </lineage>
</organism>
<reference evidence="2" key="1">
    <citation type="submission" date="2021-06" db="EMBL/GenBank/DDBJ databases">
        <authorList>
            <person name="Kallberg Y."/>
            <person name="Tangrot J."/>
            <person name="Rosling A."/>
        </authorList>
    </citation>
    <scope>NUCLEOTIDE SEQUENCE</scope>
    <source>
        <strain evidence="2">MA453B</strain>
    </source>
</reference>
<sequence length="3151" mass="361865">MSEPEPKLHFVCSDNGDCLILEINDNNFWLIVDGSPDYQNSRIAVLKRRVTAFKGIIITSVHKNHLDDITKLFTEFFPIKNDSDKEFQDLDYIILTEEFRDTPIVKIFKKYEFEEIHELNDIHIIKNSSYIKGFFHKNGGPLIFRRKKNGEKEESLSIASYIPVPANITVPKIVSDYVKPVTEYVKPVTKYVVEFYKSEKIDNETFSEPSIKPIIEHPSNIQNYKSDMSVDISSIITYFQHTLKDGSIKTMFLASDNEISWILEILKINLREYRKKILQPDKHPDSLQFNERLSIDLFKVPNHGLRINSIIAETYVPKYVNQQFTLMMILYYGKQFNFHDNDDKADIIADFEHMFNLTNFELFEEAALSKGYLTSVFDSTSIKVFLKYMADALVINNMTEDDVDWKWDEINWPEIGRKFYELYKINQNSDPVNWKKYDFIKNRDNINEEELERYFNSIKKRIYKNFDMIVICTNQGDKIEHRSQYAKNLKPLLNSIWNCLNLSPLAFQYIVSSISNFYESFVAKTYVISSESRHGHPDPLTIVGIAKSILEDSNKERNATILLINESKINMNLLATTINNLLKNQSIDINDKLYQNQNIKVYANCGKTYEISVKLSNDTPNYSKNATLLRWDTEEREEVKKIYNILNSKIPNHPTGKNTEFRAKISGEESCLWLGVNDKGDLIPFEEPTTFLLSNIPPIDQYLYRISNSKSNFIVKFEWLEKNRYDNFYLMDLALDTGEVLYYAIDNSTPSPTQFKKLPTNEGALVFKYENQSDYQKKGQTLESLLKELGEYNNSLILNVANAVNYLMGSSNVERVFKSPIWLKMLSYEIDLESEVKWEITKDKLLEIKDAAIKLKKSELPKLPSDLSPILPTPCKVTDAYINVQNPRLEGMKTIIRIDTVDKVDTDDKSKNTFIREPEVSKLRSIFDYLLNTGVQQEDWNLTLGYLCFLMMPQFSVIPEFLKIPLPFISKTSLLNCKVNKETSEVDFLPGPTGTRIIQSKFFLETDGKLDFQLEKISISQIADIKVVINDPDAVNTSPRITVDAHARIGNNISGRIFTQNDNEQFFLLKFDNNIKLAQIAADVLGIENVFDNLKVPLYKKTLKDFLNIEGIDKEFCLSFRPICEPPTMNFKLKEIRISANNFPQIQKSMLPNQFSELEKTHKSIVISILNPLDKENIMIGIDINFDILIAGKKLLANLSYIPVKETEQKYTTIKYVISIKSQNSDCSLKDILNAIRLNEKFEKLKDVAPMLGNPIFNELESVIFRSIYLQVKSSLNSNTSYEFGDFELGITIPSFIIKKDVIEVENANINLEYRDEQWSGKIKNMITTKNDMSSCLIEYMSPTKESFGSLLIKNFPMHLTLSKILEILQLNINSKIPVLNDLFEHAIISEINISLANSDTLDFIVQELSIVLEATGFDFGYLNIKQLKICISYNSDIWKFSIEGNVSSMAAKLIYDNEKRQIHATLIPFKNKSLTETVKLLTEETIPNDSISKLNIDSVNLVFNIDEKCIESFSIELKGIVYFEKVALDKLSFKYNKTENDKKSIKPYSIFTLEAIISLKDDENIAAKILLNYIIKNTEKTIKGSISPHKKPLKLSDVLKLLTGQQCNLPKILPNLPNLPNFDVLQIEKENSITISIKPFQIINFNISVQTKKYTLLKNPLLVLEPVGISISYDQMKDEKLEGKLYGIFTLNDGDTKLKLVIAGSKTSNEKTFIANVHAIKGEYSVNISDFINTLMNNDEWSVRKPEEMKSPQFIVKSSSNEINETNEIETYLYLCLDKNDTAVALYMTIESIGNALLLLKPNTKSFANSKWKYLFALRTLPNLKFEILFDSKIVSNIDNVLPLTQSNLILVSYQGETSDKVKEESGKVIKKINEIIKPDKTISDIISIPGREDIYKPELKPGLSLYVELDYNKEYLLLENLHATIDPSYDSTKIKVSLFMGLDKLSNCEFKAIINNLKLFGGLSFEDIKFSYKPVTSIPEINIYGKLNFKKLLDAEFMIEGTLSIKEKESSFEAKSISRPIKNPFEKMKGITLEEIIFTMKFEYEDNNKDTKDNQDTNNTKNKIGRKIQKSTFELSGKIKFHYNDSEIILFGGILFVNGTPRVCQVTINQEIGIMHLLKTIFIKGNYEWPKNYPDIVFYDGELYYAKDKTEIGKKVYTKGFNANAHIDFFGIEKLFVTVKITDGMTIEVTDNEKNAEINLGFVKFFDYTLLIQSSANQHSIGMNGSIKLFESYFAKFEFEYNESKKRLSGVISDIFGNKEPKIKGYWSKKDKFVITEWPYELDWETNKFAKFIEEASKINSKCKILDLVLKETFKGNFTISINNFKAQEKAVSFDVDGAYSINIKAPYNNSTKSTNIKDIKIFTFKVKIDYPTADNDLKDIAGYLLKCLKDNTAEFLKGLLKDPDKFAMFIDALAIATLEQLGESAIKGFGCIAGDKIKNSRDKLKKRTNDIVDRNRPKQELLESEIEAIEGAKILSDAMSKISPSLLLIGEWIVFLEWAILFLESVGVKKIFDGDESELKKVKAIKEKIKRYEERIKKVIEKFLFLDSSTIELENNKLMKCFDVIVTITAKLLYKDNKSYAGLESKVTIGHSRTLLPPLTLTPKYNPNDKTLTIDIKSSDPDIKQYFCELTNKDHQSVNSKKIDVNTPRIINTEKELIDAPGGEYTVRTKAIAEGWRDSKFVHAEETVSQLLPPKVISLEYQPNTDHLHIFEKDENDIKQVSGYYCQVIQVIDGTEKIEIRYSNNNIRISWKNVKNANSYQVALYICGDRIKTFCEQSTTFTIKNNEIDKLEEEIKPILMKSKILKYSFSLQAINGNSIETLNGQETSVEKCFTQLPKPTNLNIEVINNRKTILITFVSIDKDQLNNLKGYSVGLYNTKTNKQHVKMVPSNSYKFETNEINHIFEENVACQVRVHSISSRVDEVINSFPAISNDILKLLPEPKDLEISYEEGVIYVYCATEQNPDIKDDIKYYWLQINSTKNSQEKKIEYNGLLKIKEKFSNDLINSSDGAEIQIYASAKLIGHNLILDSKIKSSNSYLLQYAAPRKVKHNNNNNSINVIYNAPNKGSYEIQVISRDNDYSDENVITSVEIDSEEGERKVKITPVDFNCKKYTSRVRQILKDEDNPKKRIQSIWKYSENKPENYPIVQ</sequence>
<evidence type="ECO:0000256" key="1">
    <source>
        <dbReference type="SAM" id="Coils"/>
    </source>
</evidence>
<keyword evidence="3" id="KW-1185">Reference proteome</keyword>
<keyword evidence="1" id="KW-0175">Coiled coil</keyword>